<feature type="transmembrane region" description="Helical" evidence="6">
    <location>
        <begin position="20"/>
        <end position="43"/>
    </location>
</feature>
<evidence type="ECO:0000313" key="9">
    <source>
        <dbReference type="Proteomes" id="UP000829685"/>
    </source>
</evidence>
<reference evidence="8" key="1">
    <citation type="submission" date="2021-03" db="EMBL/GenBank/DDBJ databases">
        <title>Revisited historic fungal species revealed as producer of novel bioactive compounds through whole genome sequencing and comparative genomics.</title>
        <authorList>
            <person name="Vignolle G.A."/>
            <person name="Hochenegger N."/>
            <person name="Mach R.L."/>
            <person name="Mach-Aigner A.R."/>
            <person name="Javad Rahimi M."/>
            <person name="Salim K.A."/>
            <person name="Chan C.M."/>
            <person name="Lim L.B.L."/>
            <person name="Cai F."/>
            <person name="Druzhinina I.S."/>
            <person name="U'Ren J.M."/>
            <person name="Derntl C."/>
        </authorList>
    </citation>
    <scope>NUCLEOTIDE SEQUENCE</scope>
    <source>
        <strain evidence="8">TUCIM 5799</strain>
    </source>
</reference>
<evidence type="ECO:0000256" key="2">
    <source>
        <dbReference type="ARBA" id="ARBA00022692"/>
    </source>
</evidence>
<dbReference type="InterPro" id="IPR049326">
    <property type="entry name" value="Rhodopsin_dom_fungi"/>
</dbReference>
<keyword evidence="3 6" id="KW-1133">Transmembrane helix</keyword>
<dbReference type="Proteomes" id="UP000829685">
    <property type="component" value="Unassembled WGS sequence"/>
</dbReference>
<dbReference type="AlphaFoldDB" id="A0A9P9WCF4"/>
<evidence type="ECO:0000256" key="3">
    <source>
        <dbReference type="ARBA" id="ARBA00022989"/>
    </source>
</evidence>
<dbReference type="InterPro" id="IPR052337">
    <property type="entry name" value="SAT4-like"/>
</dbReference>
<accession>A0A9P9WCF4</accession>
<evidence type="ECO:0000256" key="1">
    <source>
        <dbReference type="ARBA" id="ARBA00004141"/>
    </source>
</evidence>
<feature type="transmembrane region" description="Helical" evidence="6">
    <location>
        <begin position="147"/>
        <end position="171"/>
    </location>
</feature>
<evidence type="ECO:0000313" key="8">
    <source>
        <dbReference type="EMBL" id="KAI1857066.1"/>
    </source>
</evidence>
<feature type="transmembrane region" description="Helical" evidence="6">
    <location>
        <begin position="191"/>
        <end position="215"/>
    </location>
</feature>
<evidence type="ECO:0000256" key="4">
    <source>
        <dbReference type="ARBA" id="ARBA00023136"/>
    </source>
</evidence>
<evidence type="ECO:0000256" key="6">
    <source>
        <dbReference type="SAM" id="Phobius"/>
    </source>
</evidence>
<proteinExistence type="inferred from homology"/>
<dbReference type="Pfam" id="PF20684">
    <property type="entry name" value="Fung_rhodopsin"/>
    <property type="match status" value="1"/>
</dbReference>
<evidence type="ECO:0000256" key="5">
    <source>
        <dbReference type="ARBA" id="ARBA00038359"/>
    </source>
</evidence>
<comment type="caution">
    <text evidence="8">The sequence shown here is derived from an EMBL/GenBank/DDBJ whole genome shotgun (WGS) entry which is preliminary data.</text>
</comment>
<organism evidence="8 9">
    <name type="scientific">Neoarthrinium moseri</name>
    <dbReference type="NCBI Taxonomy" id="1658444"/>
    <lineage>
        <taxon>Eukaryota</taxon>
        <taxon>Fungi</taxon>
        <taxon>Dikarya</taxon>
        <taxon>Ascomycota</taxon>
        <taxon>Pezizomycotina</taxon>
        <taxon>Sordariomycetes</taxon>
        <taxon>Xylariomycetidae</taxon>
        <taxon>Amphisphaeriales</taxon>
        <taxon>Apiosporaceae</taxon>
        <taxon>Neoarthrinium</taxon>
    </lineage>
</organism>
<keyword evidence="2 6" id="KW-0812">Transmembrane</keyword>
<dbReference type="PANTHER" id="PTHR33048:SF157">
    <property type="entry name" value="INTEGRAL MEMBRANE PROTEIN"/>
    <property type="match status" value="1"/>
</dbReference>
<sequence length="296" mass="32439">MFARFLPFNISFDTGYWTTPSHVIAAGIGLSVLDIAFVSLRFAARKKQRQPLKADDWLLVPATPTPLRCPQKRTEMGSSSRPSKSASKAKLNFWALWTSPIAILEHCVSDTPINFALTITDVVTDVIILITPIPLVWRLKLTSVRKLAVTAVFLLGAVTVLASIVRLAMTTKILQVGFDPNVDAILLVTSFIYWGMAESGIAVFVACLPTLWILFKGWSWNHLVRVARSIADSSLSSLRLIRTRTSGSKEDLATGYSVIGTSLRKLSTSTPSKSPFAADAQLMSTTDSRDIELGRV</sequence>
<keyword evidence="4 6" id="KW-0472">Membrane</keyword>
<dbReference type="EMBL" id="JAFIMR010000041">
    <property type="protein sequence ID" value="KAI1857066.1"/>
    <property type="molecule type" value="Genomic_DNA"/>
</dbReference>
<gene>
    <name evidence="8" type="ORF">JX265_011267</name>
</gene>
<feature type="domain" description="Rhodopsin" evidence="7">
    <location>
        <begin position="97"/>
        <end position="216"/>
    </location>
</feature>
<keyword evidence="9" id="KW-1185">Reference proteome</keyword>
<protein>
    <recommendedName>
        <fullName evidence="7">Rhodopsin domain-containing protein</fullName>
    </recommendedName>
</protein>
<comment type="similarity">
    <text evidence="5">Belongs to the SAT4 family.</text>
</comment>
<evidence type="ECO:0000259" key="7">
    <source>
        <dbReference type="Pfam" id="PF20684"/>
    </source>
</evidence>
<dbReference type="GO" id="GO:0016020">
    <property type="term" value="C:membrane"/>
    <property type="evidence" value="ECO:0007669"/>
    <property type="project" value="UniProtKB-SubCell"/>
</dbReference>
<name>A0A9P9WCF4_9PEZI</name>
<dbReference type="PANTHER" id="PTHR33048">
    <property type="entry name" value="PTH11-LIKE INTEGRAL MEMBRANE PROTEIN (AFU_ORTHOLOGUE AFUA_5G11245)"/>
    <property type="match status" value="1"/>
</dbReference>
<comment type="subcellular location">
    <subcellularLocation>
        <location evidence="1">Membrane</location>
        <topology evidence="1">Multi-pass membrane protein</topology>
    </subcellularLocation>
</comment>